<comment type="caution">
    <text evidence="3">The sequence shown here is derived from an EMBL/GenBank/DDBJ whole genome shotgun (WGS) entry which is preliminary data.</text>
</comment>
<dbReference type="InterPro" id="IPR025421">
    <property type="entry name" value="DUF4148"/>
</dbReference>
<gene>
    <name evidence="3" type="ORF">J2X09_002460</name>
</gene>
<dbReference type="Proteomes" id="UP001265550">
    <property type="component" value="Unassembled WGS sequence"/>
</dbReference>
<evidence type="ECO:0000256" key="1">
    <source>
        <dbReference type="SAM" id="MobiDB-lite"/>
    </source>
</evidence>
<protein>
    <submittedName>
        <fullName evidence="3">RNase H-like HicB family nuclease</fullName>
    </submittedName>
</protein>
<dbReference type="EMBL" id="JAVDWE010000006">
    <property type="protein sequence ID" value="MDR7094717.1"/>
    <property type="molecule type" value="Genomic_DNA"/>
</dbReference>
<evidence type="ECO:0000256" key="2">
    <source>
        <dbReference type="SAM" id="SignalP"/>
    </source>
</evidence>
<reference evidence="3 4" key="1">
    <citation type="submission" date="2023-07" db="EMBL/GenBank/DDBJ databases">
        <title>Sorghum-associated microbial communities from plants grown in Nebraska, USA.</title>
        <authorList>
            <person name="Schachtman D."/>
        </authorList>
    </citation>
    <scope>NUCLEOTIDE SEQUENCE [LARGE SCALE GENOMIC DNA]</scope>
    <source>
        <strain evidence="3 4">BE240</strain>
    </source>
</reference>
<evidence type="ECO:0000313" key="3">
    <source>
        <dbReference type="EMBL" id="MDR7094717.1"/>
    </source>
</evidence>
<evidence type="ECO:0000313" key="4">
    <source>
        <dbReference type="Proteomes" id="UP001265550"/>
    </source>
</evidence>
<accession>A0ABU1VB97</accession>
<proteinExistence type="predicted"/>
<feature type="chain" id="PRO_5045174313" evidence="2">
    <location>
        <begin position="23"/>
        <end position="189"/>
    </location>
</feature>
<keyword evidence="4" id="KW-1185">Reference proteome</keyword>
<feature type="compositionally biased region" description="Basic and acidic residues" evidence="1">
    <location>
        <begin position="172"/>
        <end position="189"/>
    </location>
</feature>
<organism evidence="3 4">
    <name type="scientific">Hydrogenophaga laconesensis</name>
    <dbReference type="NCBI Taxonomy" id="1805971"/>
    <lineage>
        <taxon>Bacteria</taxon>
        <taxon>Pseudomonadati</taxon>
        <taxon>Pseudomonadota</taxon>
        <taxon>Betaproteobacteria</taxon>
        <taxon>Burkholderiales</taxon>
        <taxon>Comamonadaceae</taxon>
        <taxon>Hydrogenophaga</taxon>
    </lineage>
</organism>
<dbReference type="Pfam" id="PF13663">
    <property type="entry name" value="DUF4148"/>
    <property type="match status" value="1"/>
</dbReference>
<name>A0ABU1VB97_9BURK</name>
<feature type="signal peptide" evidence="2">
    <location>
        <begin position="1"/>
        <end position="22"/>
    </location>
</feature>
<dbReference type="RefSeq" id="WP_204733814.1">
    <property type="nucleotide sequence ID" value="NZ_JAVDWE010000006.1"/>
</dbReference>
<keyword evidence="2" id="KW-0732">Signal</keyword>
<sequence length="189" mass="19850">MKTRLSVVAIALSTLVAGHALAADPAAAKTREQVRAELAEAVRNGDLIADGETGARFNQLFPALYAQPAVVAGKSRADVKAELAEAVRNGDLIADGETGAKFKDVAPAQYATVRAETPATTVAVGKTREQVKAELAEAIRNGDLIADGETGAKFNQLYPNRYPQPVVAQGQSREEVRAQAVESRRANGG</sequence>
<feature type="region of interest" description="Disordered" evidence="1">
    <location>
        <begin position="168"/>
        <end position="189"/>
    </location>
</feature>